<evidence type="ECO:0000313" key="14">
    <source>
        <dbReference type="EMBL" id="TRY95892.1"/>
    </source>
</evidence>
<feature type="region of interest" description="Disordered" evidence="11">
    <location>
        <begin position="79"/>
        <end position="115"/>
    </location>
</feature>
<dbReference type="STRING" id="623744.A0A553R142"/>
<dbReference type="Pfam" id="PF03828">
    <property type="entry name" value="PAP_assoc"/>
    <property type="match status" value="1"/>
</dbReference>
<dbReference type="InterPro" id="IPR054708">
    <property type="entry name" value="MTPAP-like_central"/>
</dbReference>
<evidence type="ECO:0000256" key="5">
    <source>
        <dbReference type="ARBA" id="ARBA00022490"/>
    </source>
</evidence>
<feature type="compositionally biased region" description="Polar residues" evidence="11">
    <location>
        <begin position="80"/>
        <end position="90"/>
    </location>
</feature>
<dbReference type="GO" id="GO:0031123">
    <property type="term" value="P:RNA 3'-end processing"/>
    <property type="evidence" value="ECO:0007669"/>
    <property type="project" value="TreeGrafter"/>
</dbReference>
<keyword evidence="7" id="KW-0479">Metal-binding</keyword>
<dbReference type="InterPro" id="IPR043519">
    <property type="entry name" value="NT_sf"/>
</dbReference>
<proteinExistence type="inferred from homology"/>
<dbReference type="Pfam" id="PF22600">
    <property type="entry name" value="MTPAP-like_central"/>
    <property type="match status" value="1"/>
</dbReference>
<feature type="domain" description="PAP-associated" evidence="12">
    <location>
        <begin position="402"/>
        <end position="449"/>
    </location>
</feature>
<accession>A0A553R142</accession>
<keyword evidence="15" id="KW-1185">Reference proteome</keyword>
<reference evidence="14 15" key="1">
    <citation type="journal article" date="2019" name="Sci. Data">
        <title>Hybrid genome assembly and annotation of Danionella translucida.</title>
        <authorList>
            <person name="Kadobianskyi M."/>
            <person name="Schulze L."/>
            <person name="Schuelke M."/>
            <person name="Judkewitz B."/>
        </authorList>
    </citation>
    <scope>NUCLEOTIDE SEQUENCE [LARGE SCALE GENOMIC DNA]</scope>
    <source>
        <strain evidence="14 15">Bolton</strain>
    </source>
</reference>
<evidence type="ECO:0000256" key="3">
    <source>
        <dbReference type="ARBA" id="ARBA00004496"/>
    </source>
</evidence>
<evidence type="ECO:0000256" key="9">
    <source>
        <dbReference type="ARBA" id="ARBA00038491"/>
    </source>
</evidence>
<sequence length="508" mass="58235">MERMFPRAHVFSHKEGPSGDPIIPYIFSQQQTIEANLNVTKVEGVFRQSFFSLLSFIDQARNHPRLIPTYKWTPVETRSLPCSANGQMGSNRKRQRQNPYKNDLKRQRFSSPGPQKRAVIDANFTTPSPTGPMRNRIAYNSPSTSSVSPISKPGTFTSPLRDTQPQNAFPPFVVKDKLSKQILELFYASEQQDEYLLKKEQCRAALQRDIQTIFPSAKVLLTGSSLNGFGSRSSDADLCLVIEEGSANQRKDAMYVLSQVRKLLYKLSYVEKPQLIRAKVPIIKFSDRFSGIEFDLNFNNTIGIRNTFLLRTYAYVEKRVRPIIFVIKEWASHHCINDASRGTLSSYTLVLMILNYLQTLPEPVIPCLQMDYPECFDPKMEIDYVPCGPSNIPNFVSKNQSSLGNLFLGFLRYYATIFKWDKHVISVREARAFPKTNSKEWRDKFICVEVLRGSAVQKRSQFHPAPQKIMIQKITNDHTGSRYVRINEPNGLNLDHLIILYNISFHLV</sequence>
<comment type="cofactor">
    <cofactor evidence="1">
        <name>Mn(2+)</name>
        <dbReference type="ChEBI" id="CHEBI:29035"/>
    </cofactor>
</comment>
<dbReference type="InterPro" id="IPR002058">
    <property type="entry name" value="PAP_assoc"/>
</dbReference>
<dbReference type="PANTHER" id="PTHR12271:SF40">
    <property type="entry name" value="POLY(A) RNA POLYMERASE GLD2"/>
    <property type="match status" value="1"/>
</dbReference>
<feature type="domain" description="Poly(A) RNA polymerase mitochondrial-like central palm" evidence="13">
    <location>
        <begin position="178"/>
        <end position="314"/>
    </location>
</feature>
<evidence type="ECO:0000256" key="7">
    <source>
        <dbReference type="ARBA" id="ARBA00022723"/>
    </source>
</evidence>
<organism evidence="14 15">
    <name type="scientific">Danionella cerebrum</name>
    <dbReference type="NCBI Taxonomy" id="2873325"/>
    <lineage>
        <taxon>Eukaryota</taxon>
        <taxon>Metazoa</taxon>
        <taxon>Chordata</taxon>
        <taxon>Craniata</taxon>
        <taxon>Vertebrata</taxon>
        <taxon>Euteleostomi</taxon>
        <taxon>Actinopterygii</taxon>
        <taxon>Neopterygii</taxon>
        <taxon>Teleostei</taxon>
        <taxon>Ostariophysi</taxon>
        <taxon>Cypriniformes</taxon>
        <taxon>Danionidae</taxon>
        <taxon>Danioninae</taxon>
        <taxon>Danionella</taxon>
    </lineage>
</organism>
<comment type="similarity">
    <text evidence="9">Belongs to the DNA polymerase type-B-like family. GLD2 subfamily.</text>
</comment>
<evidence type="ECO:0000256" key="8">
    <source>
        <dbReference type="ARBA" id="ARBA00022842"/>
    </source>
</evidence>
<evidence type="ECO:0000313" key="15">
    <source>
        <dbReference type="Proteomes" id="UP000316079"/>
    </source>
</evidence>
<dbReference type="Gene3D" id="3.30.460.10">
    <property type="entry name" value="Beta Polymerase, domain 2"/>
    <property type="match status" value="1"/>
</dbReference>
<dbReference type="GO" id="GO:0005737">
    <property type="term" value="C:cytoplasm"/>
    <property type="evidence" value="ECO:0007669"/>
    <property type="project" value="UniProtKB-SubCell"/>
</dbReference>
<evidence type="ECO:0000256" key="4">
    <source>
        <dbReference type="ARBA" id="ARBA00012388"/>
    </source>
</evidence>
<evidence type="ECO:0000256" key="10">
    <source>
        <dbReference type="ARBA" id="ARBA00048830"/>
    </source>
</evidence>
<dbReference type="Gene3D" id="1.10.1410.10">
    <property type="match status" value="1"/>
</dbReference>
<evidence type="ECO:0000256" key="11">
    <source>
        <dbReference type="SAM" id="MobiDB-lite"/>
    </source>
</evidence>
<evidence type="ECO:0000259" key="13">
    <source>
        <dbReference type="Pfam" id="PF22600"/>
    </source>
</evidence>
<evidence type="ECO:0000256" key="1">
    <source>
        <dbReference type="ARBA" id="ARBA00001936"/>
    </source>
</evidence>
<dbReference type="AlphaFoldDB" id="A0A553R142"/>
<evidence type="ECO:0000256" key="2">
    <source>
        <dbReference type="ARBA" id="ARBA00001946"/>
    </source>
</evidence>
<dbReference type="SUPFAM" id="SSF81301">
    <property type="entry name" value="Nucleotidyltransferase"/>
    <property type="match status" value="1"/>
</dbReference>
<comment type="cofactor">
    <cofactor evidence="2">
        <name>Mg(2+)</name>
        <dbReference type="ChEBI" id="CHEBI:18420"/>
    </cofactor>
</comment>
<dbReference type="GO" id="GO:1990817">
    <property type="term" value="F:poly(A) RNA polymerase activity"/>
    <property type="evidence" value="ECO:0007669"/>
    <property type="project" value="UniProtKB-EC"/>
</dbReference>
<keyword evidence="5" id="KW-0963">Cytoplasm</keyword>
<dbReference type="EC" id="2.7.7.19" evidence="4"/>
<dbReference type="CDD" id="cd05402">
    <property type="entry name" value="NT_PAP_TUTase"/>
    <property type="match status" value="1"/>
</dbReference>
<dbReference type="EMBL" id="SRMA01025337">
    <property type="protein sequence ID" value="TRY95892.1"/>
    <property type="molecule type" value="Genomic_DNA"/>
</dbReference>
<dbReference type="OrthoDB" id="2274644at2759"/>
<name>A0A553R142_9TELE</name>
<evidence type="ECO:0000259" key="12">
    <source>
        <dbReference type="Pfam" id="PF03828"/>
    </source>
</evidence>
<comment type="catalytic activity">
    <reaction evidence="10">
        <text>RNA(n) + ATP = RNA(n)-3'-adenine ribonucleotide + diphosphate</text>
        <dbReference type="Rhea" id="RHEA:11332"/>
        <dbReference type="Rhea" id="RHEA-COMP:14527"/>
        <dbReference type="Rhea" id="RHEA-COMP:17347"/>
        <dbReference type="ChEBI" id="CHEBI:30616"/>
        <dbReference type="ChEBI" id="CHEBI:33019"/>
        <dbReference type="ChEBI" id="CHEBI:140395"/>
        <dbReference type="ChEBI" id="CHEBI:173115"/>
        <dbReference type="EC" id="2.7.7.19"/>
    </reaction>
</comment>
<comment type="caution">
    <text evidence="14">The sequence shown here is derived from an EMBL/GenBank/DDBJ whole genome shotgun (WGS) entry which is preliminary data.</text>
</comment>
<dbReference type="PANTHER" id="PTHR12271">
    <property type="entry name" value="POLY A POLYMERASE CID PAP -RELATED"/>
    <property type="match status" value="1"/>
</dbReference>
<protein>
    <recommendedName>
        <fullName evidence="4">polynucleotide adenylyltransferase</fullName>
        <ecNumber evidence="4">2.7.7.19</ecNumber>
    </recommendedName>
</protein>
<dbReference type="GO" id="GO:0046872">
    <property type="term" value="F:metal ion binding"/>
    <property type="evidence" value="ECO:0007669"/>
    <property type="project" value="UniProtKB-KW"/>
</dbReference>
<gene>
    <name evidence="14" type="ORF">DNTS_021414</name>
</gene>
<keyword evidence="8" id="KW-0460">Magnesium</keyword>
<evidence type="ECO:0000256" key="6">
    <source>
        <dbReference type="ARBA" id="ARBA00022679"/>
    </source>
</evidence>
<keyword evidence="6" id="KW-0808">Transferase</keyword>
<dbReference type="SUPFAM" id="SSF81631">
    <property type="entry name" value="PAP/OAS1 substrate-binding domain"/>
    <property type="match status" value="1"/>
</dbReference>
<dbReference type="Proteomes" id="UP000316079">
    <property type="component" value="Unassembled WGS sequence"/>
</dbReference>
<comment type="subcellular location">
    <subcellularLocation>
        <location evidence="3">Cytoplasm</location>
    </subcellularLocation>
</comment>